<evidence type="ECO:0008006" key="4">
    <source>
        <dbReference type="Google" id="ProtNLM"/>
    </source>
</evidence>
<reference evidence="2" key="1">
    <citation type="journal article" date="2014" name="Int. J. Syst. Evol. Microbiol.">
        <title>Complete genome sequence of Corynebacterium casei LMG S-19264T (=DSM 44701T), isolated from a smear-ripened cheese.</title>
        <authorList>
            <consortium name="US DOE Joint Genome Institute (JGI-PGF)"/>
            <person name="Walter F."/>
            <person name="Albersmeier A."/>
            <person name="Kalinowski J."/>
            <person name="Ruckert C."/>
        </authorList>
    </citation>
    <scope>NUCLEOTIDE SEQUENCE</scope>
    <source>
        <strain evidence="2">CGMCC 4.7278</strain>
    </source>
</reference>
<dbReference type="AlphaFoldDB" id="A0A917QFW1"/>
<reference evidence="2" key="2">
    <citation type="submission" date="2020-09" db="EMBL/GenBank/DDBJ databases">
        <authorList>
            <person name="Sun Q."/>
            <person name="Zhou Y."/>
        </authorList>
    </citation>
    <scope>NUCLEOTIDE SEQUENCE</scope>
    <source>
        <strain evidence="2">CGMCC 4.7278</strain>
    </source>
</reference>
<accession>A0A917QFW1</accession>
<evidence type="ECO:0000313" key="2">
    <source>
        <dbReference type="EMBL" id="GGK48447.1"/>
    </source>
</evidence>
<protein>
    <recommendedName>
        <fullName evidence="4">Helix-turn-helix domain-containing protein</fullName>
    </recommendedName>
</protein>
<organism evidence="2 3">
    <name type="scientific">Nocardia camponoti</name>
    <dbReference type="NCBI Taxonomy" id="1616106"/>
    <lineage>
        <taxon>Bacteria</taxon>
        <taxon>Bacillati</taxon>
        <taxon>Actinomycetota</taxon>
        <taxon>Actinomycetes</taxon>
        <taxon>Mycobacteriales</taxon>
        <taxon>Nocardiaceae</taxon>
        <taxon>Nocardia</taxon>
    </lineage>
</organism>
<dbReference type="EMBL" id="BMMW01000002">
    <property type="protein sequence ID" value="GGK48447.1"/>
    <property type="molecule type" value="Genomic_DNA"/>
</dbReference>
<dbReference type="RefSeq" id="WP_188828613.1">
    <property type="nucleotide sequence ID" value="NZ_BMMW01000002.1"/>
</dbReference>
<keyword evidence="3" id="KW-1185">Reference proteome</keyword>
<gene>
    <name evidence="2" type="ORF">GCM10011591_19790</name>
</gene>
<name>A0A917QFW1_9NOCA</name>
<sequence>MSTPAGEPLTLADIDVTLLAVRELITARQRTGAPIPDAVRRAYRRLRLAREAAAVTESVRGQPEPAARSSSDQIGTAEAARALGVSTRHVRRIVTDLDGRKVGRDWCFNSATVAAYADARKDRPA</sequence>
<dbReference type="Proteomes" id="UP000612956">
    <property type="component" value="Unassembled WGS sequence"/>
</dbReference>
<evidence type="ECO:0000313" key="3">
    <source>
        <dbReference type="Proteomes" id="UP000612956"/>
    </source>
</evidence>
<comment type="caution">
    <text evidence="2">The sequence shown here is derived from an EMBL/GenBank/DDBJ whole genome shotgun (WGS) entry which is preliminary data.</text>
</comment>
<feature type="region of interest" description="Disordered" evidence="1">
    <location>
        <begin position="53"/>
        <end position="76"/>
    </location>
</feature>
<proteinExistence type="predicted"/>
<evidence type="ECO:0000256" key="1">
    <source>
        <dbReference type="SAM" id="MobiDB-lite"/>
    </source>
</evidence>